<feature type="repeat" description="PPR" evidence="2">
    <location>
        <begin position="66"/>
        <end position="100"/>
    </location>
</feature>
<feature type="repeat" description="PPR" evidence="2">
    <location>
        <begin position="170"/>
        <end position="205"/>
    </location>
</feature>
<evidence type="ECO:0000313" key="6">
    <source>
        <dbReference type="EMBL" id="RZC11489.1"/>
    </source>
</evidence>
<evidence type="ECO:0000259" key="4">
    <source>
        <dbReference type="Pfam" id="PF02721"/>
    </source>
</evidence>
<feature type="compositionally biased region" description="Polar residues" evidence="3">
    <location>
        <begin position="1116"/>
        <end position="1134"/>
    </location>
</feature>
<dbReference type="NCBIfam" id="TIGR00756">
    <property type="entry name" value="PPR"/>
    <property type="match status" value="3"/>
</dbReference>
<evidence type="ECO:0000256" key="2">
    <source>
        <dbReference type="PROSITE-ProRule" id="PRU00708"/>
    </source>
</evidence>
<dbReference type="EMBL" id="QZWG01000005">
    <property type="protein sequence ID" value="RZC11489.1"/>
    <property type="molecule type" value="Genomic_DNA"/>
</dbReference>
<dbReference type="PROSITE" id="PS51375">
    <property type="entry name" value="PPR"/>
    <property type="match status" value="5"/>
</dbReference>
<dbReference type="InterPro" id="IPR002885">
    <property type="entry name" value="PPR_rpt"/>
</dbReference>
<feature type="domain" description="Helitron helicase-like" evidence="5">
    <location>
        <begin position="1308"/>
        <end position="1490"/>
    </location>
</feature>
<dbReference type="GO" id="GO:0009451">
    <property type="term" value="P:RNA modification"/>
    <property type="evidence" value="ECO:0007669"/>
    <property type="project" value="InterPro"/>
</dbReference>
<dbReference type="Pfam" id="PF02721">
    <property type="entry name" value="DUF223"/>
    <property type="match status" value="1"/>
</dbReference>
<dbReference type="CDD" id="cd04481">
    <property type="entry name" value="RPA1_DBD_B_like"/>
    <property type="match status" value="1"/>
</dbReference>
<dbReference type="Pfam" id="PF14214">
    <property type="entry name" value="Helitron_like_N"/>
    <property type="match status" value="1"/>
</dbReference>
<dbReference type="Pfam" id="PF13041">
    <property type="entry name" value="PPR_2"/>
    <property type="match status" value="1"/>
</dbReference>
<feature type="region of interest" description="Disordered" evidence="3">
    <location>
        <begin position="1108"/>
        <end position="1149"/>
    </location>
</feature>
<evidence type="ECO:0000256" key="1">
    <source>
        <dbReference type="ARBA" id="ARBA00022737"/>
    </source>
</evidence>
<dbReference type="SUPFAM" id="SSF50249">
    <property type="entry name" value="Nucleic acid-binding proteins"/>
    <property type="match status" value="2"/>
</dbReference>
<name>A0A445KKW5_GLYSO</name>
<dbReference type="InterPro" id="IPR011990">
    <property type="entry name" value="TPR-like_helical_dom_sf"/>
</dbReference>
<dbReference type="FunFam" id="1.25.40.10:FF:000073">
    <property type="entry name" value="Pentatricopeptide repeat-containing protein chloroplastic"/>
    <property type="match status" value="1"/>
</dbReference>
<dbReference type="Gene3D" id="1.25.40.10">
    <property type="entry name" value="Tetratricopeptide repeat domain"/>
    <property type="match status" value="4"/>
</dbReference>
<sequence length="1790" mass="202796">MKRRDLLVKLLETCCSKISIPQLHSQCLKVGLAHDSFVVTKLNVLYARYASLCHAHKLFEETPCKTVYLWNALLRSYFLEGKWVETLSLFHQMNADAITEERPDNYTVSIALKSCSGLQKLELGKMIHGFLKKKKIDNDMFVGSALIELYSKCGQMNDAVKVFTEYPKQDVVLWTSIITGYEQNGSPELALAFFSRMVVLEQVSPDPVTLVSAASACAQLSDFNLGRSVHGFVKRRGFDTKLCLANSILNLYGKTGSIRSAANLFREMPYKDIISWSSMVACYADNGAETNALNLFNEMIDKRIELNRVTVISALRACASSSNLEEGKHIHKLAVNYGFELDITVSTALMDMYMKCFSPKNAIDLFNRMPKKDVVSWAVLFSGYAEIGMAHKSLGVFCNMLSYGTRPDAIALVKILAASSELGIVQQALCLHAFVSKSGFDNNEFIGASLIELYAKCSSIDNANKVFKGMRRKDVVTWSSIIAAYGFHGQGEEALKLFYQMSNHSDVKPNDVTFVSILSACSHAGLIEEGIKMFHVMVNEYQLMPNTEHYGIMVDLLGRMGELDKALDMINEMPMQAGPHVWGALLGACRIHQNIKIGELAALNLFLLDPNHAGYYTLLSNIYCVDKNWHDAAKLRTLIKENRFKKIVGQSMVEIKNEVHSFIASDRFHGESDQIYGMLRKLDARMKEEVRDFRSSVVEGLCNFMVMIPDKIRSIDGSKETLKLAVRITDLWFIGTPNKSEQAEMVFVDSEGDQIHAICKSNHLKSWKADLKENCTYVMHNFKVVENDGQFREFRFAEFANVVAGNFVSGLLVDIIGVVDQVVFRHVSSKNTRVVFRIKDLSGEILSCTLWENYWTQFLSYLNERGDDGPMVIILTHARIKDAQGSYPASVSNSFKASKLLINDPILEIQEFKERLLDLGVEMSPVLLPGDQANSQVSGGTCVQCHRKTDIQTGPFTCGCGKENNQPVLRYRVEVMVTQNNKSSKFLLWDRECAELIGETADDVNRVKIEDGDLDLNASPQALDKLLGHVLAFKVRIQSKLKNAVVLRYSKDLDLINAVLERLPDSEACSKIDPSNVDCNNATHAECNYQHAKRSDSAKARINRKRIMQQKRHGHAQSSSQPTLNCTSEYNMTVSDSSESENSESTQGYSDLGDQLIQCRYCNAQMCQYSGIQNHIVSALSHMLDQHNSHAKSFRMARDRLAGDQANNIKLQLIAARGKDGCVYNMPNVPEIVALIVGNFHPGSKTDIIVETQNGELQRIHELHPSYLPLQYPLLFPYGEDGYRADILHRCTSSSKKRKRNRLTMRKWFAYRLQSRSNEAQTLLHSRKLFQQFIVEGYTMVESERLSYIRNNQNKLRVDKYSSLQTSLDTGTAKGLTKGKRVILPSMFVGSPCYMDQLYFDGMTICSHVGFPNLFITLTCNPSWPEIRRLLSPLNLKPTDRPDIVSRIFRLKYEHMLSDLTKGQLLGKVVAYMHTIEFQKRGLPHMHLLLFLHPDNKYPSSTDIDKIISAEIPSHQEDPELYRLVENHMIHGPCGILQSNSPCMKEGKCSRLYPKQFQPQTLLDSNGYPVYRRRNNGHSISKNGVIIGYDRVTTVMLSDSDNAAQNVNIQNDELKEYLDCRYISPCEAAWRIFAFPIHGRKPAIERLYFHLPDQHNILYEDHDDIDDVLSKPTISDSKCLAWMNTSKDFDEARNLTYSQFVSKFVYNKRNRSWQPRKKGYTIGRLIWVPPTTGELFYLRMMLGSCKGPTSFEDIRTVANIQYPTYREACFAMGFLQDDREYVEAIKEAKD</sequence>
<dbReference type="FunFam" id="1.25.40.10:FF:000090">
    <property type="entry name" value="Pentatricopeptide repeat-containing protein, chloroplastic"/>
    <property type="match status" value="1"/>
</dbReference>
<dbReference type="InterPro" id="IPR025476">
    <property type="entry name" value="Helitron_helicase-like"/>
</dbReference>
<evidence type="ECO:0000256" key="3">
    <source>
        <dbReference type="SAM" id="MobiDB-lite"/>
    </source>
</evidence>
<keyword evidence="1" id="KW-0677">Repeat</keyword>
<evidence type="ECO:0000259" key="5">
    <source>
        <dbReference type="Pfam" id="PF14214"/>
    </source>
</evidence>
<comment type="caution">
    <text evidence="6">The sequence shown here is derived from an EMBL/GenBank/DDBJ whole genome shotgun (WGS) entry which is preliminary data.</text>
</comment>
<dbReference type="InterPro" id="IPR012340">
    <property type="entry name" value="NA-bd_OB-fold"/>
</dbReference>
<dbReference type="GO" id="GO:0003729">
    <property type="term" value="F:mRNA binding"/>
    <property type="evidence" value="ECO:0007669"/>
    <property type="project" value="UniProtKB-ARBA"/>
</dbReference>
<feature type="repeat" description="PPR" evidence="2">
    <location>
        <begin position="474"/>
        <end position="509"/>
    </location>
</feature>
<proteinExistence type="predicted"/>
<feature type="domain" description="Replication protein A 70 kDa DNA-binding subunit B/D first OB fold" evidence="4">
    <location>
        <begin position="712"/>
        <end position="792"/>
    </location>
</feature>
<dbReference type="Proteomes" id="UP000289340">
    <property type="component" value="Chromosome 5"/>
</dbReference>
<protein>
    <submittedName>
        <fullName evidence="6">Putative pentatricopeptide repeat-containing protein</fullName>
    </submittedName>
</protein>
<feature type="repeat" description="PPR" evidence="2">
    <location>
        <begin position="272"/>
        <end position="306"/>
    </location>
</feature>
<dbReference type="Pfam" id="PF01535">
    <property type="entry name" value="PPR"/>
    <property type="match status" value="8"/>
</dbReference>
<dbReference type="FunFam" id="1.25.40.10:FF:000031">
    <property type="entry name" value="Pentatricopeptide repeat-containing protein mitochondrial"/>
    <property type="match status" value="1"/>
</dbReference>
<dbReference type="PANTHER" id="PTHR24015">
    <property type="entry name" value="OS07G0578800 PROTEIN-RELATED"/>
    <property type="match status" value="1"/>
</dbReference>
<dbReference type="InterPro" id="IPR003871">
    <property type="entry name" value="RFA1B/D_OB_1st"/>
</dbReference>
<reference evidence="6 7" key="1">
    <citation type="submission" date="2018-09" db="EMBL/GenBank/DDBJ databases">
        <title>A high-quality reference genome of wild soybean provides a powerful tool to mine soybean genomes.</title>
        <authorList>
            <person name="Xie M."/>
            <person name="Chung C.Y.L."/>
            <person name="Li M.-W."/>
            <person name="Wong F.-L."/>
            <person name="Chan T.-F."/>
            <person name="Lam H.-M."/>
        </authorList>
    </citation>
    <scope>NUCLEOTIDE SEQUENCE [LARGE SCALE GENOMIC DNA]</scope>
    <source>
        <strain evidence="7">cv. W05</strain>
        <tissue evidence="6">Hypocotyl of etiolated seedlings</tissue>
    </source>
</reference>
<dbReference type="Pfam" id="PF20431">
    <property type="entry name" value="E_motif"/>
    <property type="match status" value="1"/>
</dbReference>
<dbReference type="InterPro" id="IPR046960">
    <property type="entry name" value="PPR_At4g14850-like_plant"/>
</dbReference>
<gene>
    <name evidence="6" type="ORF">D0Y65_011608</name>
</gene>
<dbReference type="InterPro" id="IPR046848">
    <property type="entry name" value="E_motif"/>
</dbReference>
<keyword evidence="7" id="KW-1185">Reference proteome</keyword>
<dbReference type="Gene3D" id="2.40.50.140">
    <property type="entry name" value="Nucleic acid-binding proteins"/>
    <property type="match status" value="3"/>
</dbReference>
<evidence type="ECO:0000313" key="7">
    <source>
        <dbReference type="Proteomes" id="UP000289340"/>
    </source>
</evidence>
<accession>A0A445KKW5</accession>
<dbReference type="PANTHER" id="PTHR24015:SF2014">
    <property type="entry name" value="PENTATRICOPEPTIDE REPEAT-CONTAINING PROTEIN"/>
    <property type="match status" value="1"/>
</dbReference>
<organism evidence="6 7">
    <name type="scientific">Glycine soja</name>
    <name type="common">Wild soybean</name>
    <dbReference type="NCBI Taxonomy" id="3848"/>
    <lineage>
        <taxon>Eukaryota</taxon>
        <taxon>Viridiplantae</taxon>
        <taxon>Streptophyta</taxon>
        <taxon>Embryophyta</taxon>
        <taxon>Tracheophyta</taxon>
        <taxon>Spermatophyta</taxon>
        <taxon>Magnoliopsida</taxon>
        <taxon>eudicotyledons</taxon>
        <taxon>Gunneridae</taxon>
        <taxon>Pentapetalae</taxon>
        <taxon>rosids</taxon>
        <taxon>fabids</taxon>
        <taxon>Fabales</taxon>
        <taxon>Fabaceae</taxon>
        <taxon>Papilionoideae</taxon>
        <taxon>50 kb inversion clade</taxon>
        <taxon>NPAAA clade</taxon>
        <taxon>indigoferoid/millettioid clade</taxon>
        <taxon>Phaseoleae</taxon>
        <taxon>Glycine</taxon>
        <taxon>Glycine subgen. Soja</taxon>
    </lineage>
</organism>
<feature type="repeat" description="PPR" evidence="2">
    <location>
        <begin position="373"/>
        <end position="407"/>
    </location>
</feature>
<dbReference type="CDD" id="cd04480">
    <property type="entry name" value="RPA1_DBD_A_like"/>
    <property type="match status" value="1"/>
</dbReference>